<evidence type="ECO:0000313" key="2">
    <source>
        <dbReference type="Proteomes" id="UP001597118"/>
    </source>
</evidence>
<keyword evidence="2" id="KW-1185">Reference proteome</keyword>
<dbReference type="RefSeq" id="WP_379664072.1">
    <property type="nucleotide sequence ID" value="NZ_JBHUDG010000050.1"/>
</dbReference>
<organism evidence="1 2">
    <name type="scientific">Pseudopedobacter beijingensis</name>
    <dbReference type="NCBI Taxonomy" id="1207056"/>
    <lineage>
        <taxon>Bacteria</taxon>
        <taxon>Pseudomonadati</taxon>
        <taxon>Bacteroidota</taxon>
        <taxon>Sphingobacteriia</taxon>
        <taxon>Sphingobacteriales</taxon>
        <taxon>Sphingobacteriaceae</taxon>
        <taxon>Pseudopedobacter</taxon>
    </lineage>
</organism>
<sequence length="127" mass="14549">MQDKHLFDYAIIRVVPRVEREEFINVGVIIYCSAKKVLHVDVQLNEERLVSLYKDVDVDEIKSHLDAFVKIARGGKDGGPIGELDVPSRFRWLTAKRSTIIQTSAVHPAFCTNLEDKLKEIIWEQVS</sequence>
<reference evidence="2" key="1">
    <citation type="journal article" date="2019" name="Int. J. Syst. Evol. Microbiol.">
        <title>The Global Catalogue of Microorganisms (GCM) 10K type strain sequencing project: providing services to taxonomists for standard genome sequencing and annotation.</title>
        <authorList>
            <consortium name="The Broad Institute Genomics Platform"/>
            <consortium name="The Broad Institute Genome Sequencing Center for Infectious Disease"/>
            <person name="Wu L."/>
            <person name="Ma J."/>
        </authorList>
    </citation>
    <scope>NUCLEOTIDE SEQUENCE [LARGE SCALE GENOMIC DNA]</scope>
    <source>
        <strain evidence="2">CCUG 53762</strain>
    </source>
</reference>
<dbReference type="EMBL" id="JBHUDG010000050">
    <property type="protein sequence ID" value="MFD1631705.1"/>
    <property type="molecule type" value="Genomic_DNA"/>
</dbReference>
<dbReference type="InterPro" id="IPR021398">
    <property type="entry name" value="DUF3037"/>
</dbReference>
<comment type="caution">
    <text evidence="1">The sequence shown here is derived from an EMBL/GenBank/DDBJ whole genome shotgun (WGS) entry which is preliminary data.</text>
</comment>
<proteinExistence type="predicted"/>
<protein>
    <submittedName>
        <fullName evidence="1">DUF3037 domain-containing protein</fullName>
    </submittedName>
</protein>
<accession>A0ABW4IG22</accession>
<name>A0ABW4IG22_9SPHI</name>
<dbReference type="Proteomes" id="UP001597118">
    <property type="component" value="Unassembled WGS sequence"/>
</dbReference>
<evidence type="ECO:0000313" key="1">
    <source>
        <dbReference type="EMBL" id="MFD1631705.1"/>
    </source>
</evidence>
<gene>
    <name evidence="1" type="ORF">ACFSAH_17665</name>
</gene>
<dbReference type="Pfam" id="PF11236">
    <property type="entry name" value="DUF3037"/>
    <property type="match status" value="1"/>
</dbReference>